<dbReference type="EMBL" id="ANMO01000084">
    <property type="protein sequence ID" value="EMB17856.1"/>
    <property type="molecule type" value="Genomic_DNA"/>
</dbReference>
<dbReference type="InterPro" id="IPR011453">
    <property type="entry name" value="DUF1559"/>
</dbReference>
<reference evidence="3" key="1">
    <citation type="submission" date="2012-11" db="EMBL/GenBank/DDBJ databases">
        <title>Permanent draft genomes of Rhodopirellula europaea strain SH398 and 6C.</title>
        <authorList>
            <person name="Richter M."/>
            <person name="Richter-Heitmann T."/>
            <person name="Frank C."/>
            <person name="Harder J."/>
            <person name="Glockner F.O."/>
        </authorList>
    </citation>
    <scope>NUCLEOTIDE SEQUENCE</scope>
    <source>
        <strain evidence="3">6C</strain>
    </source>
</reference>
<feature type="domain" description="DUF1559" evidence="2">
    <location>
        <begin position="55"/>
        <end position="115"/>
    </location>
</feature>
<protein>
    <submittedName>
        <fullName evidence="3">Protein containing DUF1559</fullName>
    </submittedName>
</protein>
<dbReference type="Pfam" id="PF07963">
    <property type="entry name" value="N_methyl"/>
    <property type="match status" value="1"/>
</dbReference>
<organism evidence="3 4">
    <name type="scientific">Rhodopirellula europaea 6C</name>
    <dbReference type="NCBI Taxonomy" id="1263867"/>
    <lineage>
        <taxon>Bacteria</taxon>
        <taxon>Pseudomonadati</taxon>
        <taxon>Planctomycetota</taxon>
        <taxon>Planctomycetia</taxon>
        <taxon>Pirellulales</taxon>
        <taxon>Pirellulaceae</taxon>
        <taxon>Rhodopirellula</taxon>
    </lineage>
</organism>
<evidence type="ECO:0000256" key="1">
    <source>
        <dbReference type="SAM" id="Phobius"/>
    </source>
</evidence>
<comment type="caution">
    <text evidence="3">The sequence shown here is derived from an EMBL/GenBank/DDBJ whole genome shotgun (WGS) entry which is preliminary data.</text>
</comment>
<proteinExistence type="predicted"/>
<dbReference type="InterPro" id="IPR012902">
    <property type="entry name" value="N_methyl_site"/>
</dbReference>
<evidence type="ECO:0000313" key="3">
    <source>
        <dbReference type="EMBL" id="EMB17856.1"/>
    </source>
</evidence>
<dbReference type="AlphaFoldDB" id="M2A853"/>
<accession>M2A853</accession>
<dbReference type="Gene3D" id="3.30.700.10">
    <property type="entry name" value="Glycoprotein, Type 4 Pilin"/>
    <property type="match status" value="1"/>
</dbReference>
<dbReference type="PANTHER" id="PTHR30093">
    <property type="entry name" value="GENERAL SECRETION PATHWAY PROTEIN G"/>
    <property type="match status" value="1"/>
</dbReference>
<evidence type="ECO:0000259" key="2">
    <source>
        <dbReference type="Pfam" id="PF07596"/>
    </source>
</evidence>
<keyword evidence="1" id="KW-0812">Transmembrane</keyword>
<sequence length="135" mass="14339">MHLEPISNETIQAGSARPAARHKGFTLVELLVVIAIIGVLVGLLLPAAQAARSMQQSTVPNGPIINGRLSPNSNIPDLVRGSSKITAARSNHTGLFKVALADGSVQAVTDSIDLQIWHASWTRKGREVETISQNC</sequence>
<gene>
    <name evidence="3" type="ORF">RE6C_01410</name>
</gene>
<reference evidence="3" key="2">
    <citation type="journal article" date="2013" name="Mar. Genomics">
        <title>Expression of sulfatases in Rhodopirellula baltica and the diversity of sulfatases in the genus Rhodopirellula.</title>
        <authorList>
            <person name="Wegner C.E."/>
            <person name="Richter-Heitmann T."/>
            <person name="Klindworth A."/>
            <person name="Klockow C."/>
            <person name="Richter M."/>
            <person name="Achstetter T."/>
            <person name="Glockner F.O."/>
            <person name="Harder J."/>
        </authorList>
    </citation>
    <scope>NUCLEOTIDE SEQUENCE [LARGE SCALE GENOMIC DNA]</scope>
    <source>
        <strain evidence="3">6C</strain>
    </source>
</reference>
<dbReference type="Proteomes" id="UP000011529">
    <property type="component" value="Unassembled WGS sequence"/>
</dbReference>
<dbReference type="Pfam" id="PF07596">
    <property type="entry name" value="SBP_bac_10"/>
    <property type="match status" value="1"/>
</dbReference>
<dbReference type="PROSITE" id="PS00409">
    <property type="entry name" value="PROKAR_NTER_METHYL"/>
    <property type="match status" value="1"/>
</dbReference>
<dbReference type="PATRIC" id="fig|1263867.3.peg.1491"/>
<dbReference type="PANTHER" id="PTHR30093:SF2">
    <property type="entry name" value="TYPE II SECRETION SYSTEM PROTEIN H"/>
    <property type="match status" value="1"/>
</dbReference>
<keyword evidence="1" id="KW-1133">Transmembrane helix</keyword>
<name>M2A853_9BACT</name>
<dbReference type="NCBIfam" id="TIGR02532">
    <property type="entry name" value="IV_pilin_GFxxxE"/>
    <property type="match status" value="1"/>
</dbReference>
<dbReference type="InterPro" id="IPR045584">
    <property type="entry name" value="Pilin-like"/>
</dbReference>
<feature type="transmembrane region" description="Helical" evidence="1">
    <location>
        <begin position="25"/>
        <end position="45"/>
    </location>
</feature>
<keyword evidence="4" id="KW-1185">Reference proteome</keyword>
<dbReference type="SUPFAM" id="SSF54523">
    <property type="entry name" value="Pili subunits"/>
    <property type="match status" value="1"/>
</dbReference>
<evidence type="ECO:0000313" key="4">
    <source>
        <dbReference type="Proteomes" id="UP000011529"/>
    </source>
</evidence>
<keyword evidence="1" id="KW-0472">Membrane</keyword>